<comment type="caution">
    <text evidence="4">The sequence shown here is derived from an EMBL/GenBank/DDBJ whole genome shotgun (WGS) entry which is preliminary data.</text>
</comment>
<dbReference type="Pfam" id="PF07859">
    <property type="entry name" value="Abhydrolase_3"/>
    <property type="match status" value="1"/>
</dbReference>
<dbReference type="PANTHER" id="PTHR48081">
    <property type="entry name" value="AB HYDROLASE SUPERFAMILY PROTEIN C4A8.06C"/>
    <property type="match status" value="1"/>
</dbReference>
<keyword evidence="1 4" id="KW-0378">Hydrolase</keyword>
<sequence>MASVTRRKPNNGAHADGHDSKETVLRPPTLPFLTKLKYASYMYGLQSVLGPMLWVREWKESRNPPPGHPDVVKTYECRPGLPVRIFFPSSYDQTSAATLPTLFTIHGGGFCIGHQRDDDEWNRAFADAHSVLVVSLNYSKAPASPFPTAPHDVEALLLAALADASLPIDRTTDGPTTRTAIAGFSAGGNLALAVSQLPSINTHPLAPAAVTSIYGCLDLSYAPQDKLPNRPWKPSLPLPRGEPGDTKRDPLIGLAPVFDWSYIPYGQDLRDPLLSPLYAPRDALPRYVCVVAAELDMLAHESWRFVSRLSREGGNKTREVPDRESGEVQWRVCGNVRGEVTTAEGELILSGDERFAFEETWEGGGVKWLLVPDVLHGFDNPHLRAVFGGGAEAERDAARKTEVYIAELGRWLKEVVWRV</sequence>
<name>A0AAN6PAE6_9PEZI</name>
<dbReference type="GO" id="GO:0016787">
    <property type="term" value="F:hydrolase activity"/>
    <property type="evidence" value="ECO:0007669"/>
    <property type="project" value="UniProtKB-KW"/>
</dbReference>
<reference evidence="5" key="1">
    <citation type="journal article" date="2023" name="Mol. Phylogenet. Evol.">
        <title>Genome-scale phylogeny and comparative genomics of the fungal order Sordariales.</title>
        <authorList>
            <person name="Hensen N."/>
            <person name="Bonometti L."/>
            <person name="Westerberg I."/>
            <person name="Brannstrom I.O."/>
            <person name="Guillou S."/>
            <person name="Cros-Aarteil S."/>
            <person name="Calhoun S."/>
            <person name="Haridas S."/>
            <person name="Kuo A."/>
            <person name="Mondo S."/>
            <person name="Pangilinan J."/>
            <person name="Riley R."/>
            <person name="LaButti K."/>
            <person name="Andreopoulos B."/>
            <person name="Lipzen A."/>
            <person name="Chen C."/>
            <person name="Yan M."/>
            <person name="Daum C."/>
            <person name="Ng V."/>
            <person name="Clum A."/>
            <person name="Steindorff A."/>
            <person name="Ohm R.A."/>
            <person name="Martin F."/>
            <person name="Silar P."/>
            <person name="Natvig D.O."/>
            <person name="Lalanne C."/>
            <person name="Gautier V."/>
            <person name="Ament-Velasquez S.L."/>
            <person name="Kruys A."/>
            <person name="Hutchinson M.I."/>
            <person name="Powell A.J."/>
            <person name="Barry K."/>
            <person name="Miller A.N."/>
            <person name="Grigoriev I.V."/>
            <person name="Debuchy R."/>
            <person name="Gladieux P."/>
            <person name="Hiltunen Thoren M."/>
            <person name="Johannesson H."/>
        </authorList>
    </citation>
    <scope>NUCLEOTIDE SEQUENCE [LARGE SCALE GENOMIC DNA]</scope>
    <source>
        <strain evidence="5">CBS 284.82</strain>
    </source>
</reference>
<feature type="domain" description="Alpha/beta hydrolase fold-3" evidence="3">
    <location>
        <begin position="103"/>
        <end position="315"/>
    </location>
</feature>
<protein>
    <submittedName>
        <fullName evidence="4">Alpha/Beta hydrolase protein</fullName>
    </submittedName>
</protein>
<dbReference type="InterPro" id="IPR050300">
    <property type="entry name" value="GDXG_lipolytic_enzyme"/>
</dbReference>
<dbReference type="InterPro" id="IPR029058">
    <property type="entry name" value="AB_hydrolase_fold"/>
</dbReference>
<dbReference type="PANTHER" id="PTHR48081:SF3">
    <property type="entry name" value="ALPHA_BETA HYDROLASE FOLD-3 DOMAIN-CONTAINING PROTEIN"/>
    <property type="match status" value="1"/>
</dbReference>
<feature type="region of interest" description="Disordered" evidence="2">
    <location>
        <begin position="1"/>
        <end position="24"/>
    </location>
</feature>
<dbReference type="EMBL" id="MU854469">
    <property type="protein sequence ID" value="KAK4034698.1"/>
    <property type="molecule type" value="Genomic_DNA"/>
</dbReference>
<dbReference type="InterPro" id="IPR013094">
    <property type="entry name" value="AB_hydrolase_3"/>
</dbReference>
<feature type="compositionally biased region" description="Basic and acidic residues" evidence="2">
    <location>
        <begin position="15"/>
        <end position="24"/>
    </location>
</feature>
<dbReference type="Gene3D" id="3.40.50.1820">
    <property type="entry name" value="alpha/beta hydrolase"/>
    <property type="match status" value="1"/>
</dbReference>
<dbReference type="AlphaFoldDB" id="A0AAN6PAE6"/>
<dbReference type="Proteomes" id="UP001303115">
    <property type="component" value="Unassembled WGS sequence"/>
</dbReference>
<evidence type="ECO:0000313" key="5">
    <source>
        <dbReference type="Proteomes" id="UP001303115"/>
    </source>
</evidence>
<accession>A0AAN6PAE6</accession>
<evidence type="ECO:0000313" key="4">
    <source>
        <dbReference type="EMBL" id="KAK4034698.1"/>
    </source>
</evidence>
<dbReference type="SUPFAM" id="SSF53474">
    <property type="entry name" value="alpha/beta-Hydrolases"/>
    <property type="match status" value="1"/>
</dbReference>
<evidence type="ECO:0000256" key="2">
    <source>
        <dbReference type="SAM" id="MobiDB-lite"/>
    </source>
</evidence>
<keyword evidence="5" id="KW-1185">Reference proteome</keyword>
<proteinExistence type="predicted"/>
<gene>
    <name evidence="4" type="ORF">C8A01DRAFT_38857</name>
</gene>
<organism evidence="4 5">
    <name type="scientific">Parachaetomium inaequale</name>
    <dbReference type="NCBI Taxonomy" id="2588326"/>
    <lineage>
        <taxon>Eukaryota</taxon>
        <taxon>Fungi</taxon>
        <taxon>Dikarya</taxon>
        <taxon>Ascomycota</taxon>
        <taxon>Pezizomycotina</taxon>
        <taxon>Sordariomycetes</taxon>
        <taxon>Sordariomycetidae</taxon>
        <taxon>Sordariales</taxon>
        <taxon>Chaetomiaceae</taxon>
        <taxon>Parachaetomium</taxon>
    </lineage>
</organism>
<evidence type="ECO:0000256" key="1">
    <source>
        <dbReference type="ARBA" id="ARBA00022801"/>
    </source>
</evidence>
<evidence type="ECO:0000259" key="3">
    <source>
        <dbReference type="Pfam" id="PF07859"/>
    </source>
</evidence>